<gene>
    <name evidence="1" type="ORF">F5544_14970</name>
</gene>
<dbReference type="SUPFAM" id="SSF54913">
    <property type="entry name" value="GlnB-like"/>
    <property type="match status" value="1"/>
</dbReference>
<name>A0A6G9YCI1_9NOCA</name>
<protein>
    <recommendedName>
        <fullName evidence="3">DUF2007 domain-containing protein</fullName>
    </recommendedName>
</protein>
<dbReference type="KEGG" id="nah:F5544_14970"/>
<evidence type="ECO:0008006" key="3">
    <source>
        <dbReference type="Google" id="ProtNLM"/>
    </source>
</evidence>
<dbReference type="InterPro" id="IPR011322">
    <property type="entry name" value="N-reg_PII-like_a/b"/>
</dbReference>
<evidence type="ECO:0000313" key="1">
    <source>
        <dbReference type="EMBL" id="QIS10878.1"/>
    </source>
</evidence>
<dbReference type="RefSeq" id="WP_167473787.1">
    <property type="nucleotide sequence ID" value="NZ_CP046172.1"/>
</dbReference>
<dbReference type="EMBL" id="CP046172">
    <property type="protein sequence ID" value="QIS10878.1"/>
    <property type="molecule type" value="Genomic_DNA"/>
</dbReference>
<reference evidence="1 2" key="1">
    <citation type="journal article" date="2019" name="ACS Chem. Biol.">
        <title>Identification and Mobilization of a Cryptic Antibiotic Biosynthesis Gene Locus from a Human-Pathogenic Nocardia Isolate.</title>
        <authorList>
            <person name="Herisse M."/>
            <person name="Ishida K."/>
            <person name="Porter J.L."/>
            <person name="Howden B."/>
            <person name="Hertweck C."/>
            <person name="Stinear T.P."/>
            <person name="Pidot S.J."/>
        </authorList>
    </citation>
    <scope>NUCLEOTIDE SEQUENCE [LARGE SCALE GENOMIC DNA]</scope>
    <source>
        <strain evidence="1 2">AUSMDU00012717</strain>
    </source>
</reference>
<evidence type="ECO:0000313" key="2">
    <source>
        <dbReference type="Proteomes" id="UP000503540"/>
    </source>
</evidence>
<sequence length="80" mass="8461">MLRPNRSAPPADDYGLLAAAATVPDPITARTVRDLLRANGIRATTGPAGAPGPIGRKPWRVLVFPEDAVRAYEVLCSHTA</sequence>
<organism evidence="1 2">
    <name type="scientific">Nocardia arthritidis</name>
    <dbReference type="NCBI Taxonomy" id="228602"/>
    <lineage>
        <taxon>Bacteria</taxon>
        <taxon>Bacillati</taxon>
        <taxon>Actinomycetota</taxon>
        <taxon>Actinomycetes</taxon>
        <taxon>Mycobacteriales</taxon>
        <taxon>Nocardiaceae</taxon>
        <taxon>Nocardia</taxon>
    </lineage>
</organism>
<keyword evidence="2" id="KW-1185">Reference proteome</keyword>
<dbReference type="AlphaFoldDB" id="A0A6G9YCI1"/>
<dbReference type="Proteomes" id="UP000503540">
    <property type="component" value="Chromosome"/>
</dbReference>
<accession>A0A6G9YCI1</accession>
<proteinExistence type="predicted"/>